<dbReference type="EC" id="5.2.1.8" evidence="7"/>
<evidence type="ECO:0000256" key="4">
    <source>
        <dbReference type="ARBA" id="ARBA00023110"/>
    </source>
</evidence>
<reference evidence="9 10" key="1">
    <citation type="submission" date="2019-05" db="EMBL/GenBank/DDBJ databases">
        <title>Thiomicrorhabdus sediminis sp. nov, a novel sulfur-oxidizing bacterium isolated from coastal sediment.</title>
        <authorList>
            <person name="Liu X."/>
        </authorList>
    </citation>
    <scope>NUCLEOTIDE SEQUENCE [LARGE SCALE GENOMIC DNA]</scope>
    <source>
        <strain evidence="9 10">G1</strain>
    </source>
</reference>
<comment type="catalytic activity">
    <reaction evidence="1 6 7">
        <text>[protein]-peptidylproline (omega=180) = [protein]-peptidylproline (omega=0)</text>
        <dbReference type="Rhea" id="RHEA:16237"/>
        <dbReference type="Rhea" id="RHEA-COMP:10747"/>
        <dbReference type="Rhea" id="RHEA-COMP:10748"/>
        <dbReference type="ChEBI" id="CHEBI:83833"/>
        <dbReference type="ChEBI" id="CHEBI:83834"/>
        <dbReference type="EC" id="5.2.1.8"/>
    </reaction>
</comment>
<keyword evidence="10" id="KW-1185">Reference proteome</keyword>
<evidence type="ECO:0000256" key="6">
    <source>
        <dbReference type="PROSITE-ProRule" id="PRU00277"/>
    </source>
</evidence>
<dbReference type="GO" id="GO:0006457">
    <property type="term" value="P:protein folding"/>
    <property type="evidence" value="ECO:0007669"/>
    <property type="project" value="InterPro"/>
</dbReference>
<proteinExistence type="inferred from homology"/>
<dbReference type="NCBIfam" id="NF008602">
    <property type="entry name" value="PRK11570.1"/>
    <property type="match status" value="1"/>
</dbReference>
<gene>
    <name evidence="9" type="ORF">FE785_03220</name>
</gene>
<dbReference type="Proteomes" id="UP000304864">
    <property type="component" value="Chromosome"/>
</dbReference>
<dbReference type="SUPFAM" id="SSF54534">
    <property type="entry name" value="FKBP-like"/>
    <property type="match status" value="1"/>
</dbReference>
<name>A0A4P9K471_9GAMM</name>
<dbReference type="Pfam" id="PF00254">
    <property type="entry name" value="FKBP_C"/>
    <property type="match status" value="1"/>
</dbReference>
<accession>A0A4P9K471</accession>
<organism evidence="9 10">
    <name type="scientific">Thiomicrorhabdus sediminis</name>
    <dbReference type="NCBI Taxonomy" id="2580412"/>
    <lineage>
        <taxon>Bacteria</taxon>
        <taxon>Pseudomonadati</taxon>
        <taxon>Pseudomonadota</taxon>
        <taxon>Gammaproteobacteria</taxon>
        <taxon>Thiotrichales</taxon>
        <taxon>Piscirickettsiaceae</taxon>
        <taxon>Thiomicrorhabdus</taxon>
    </lineage>
</organism>
<dbReference type="PANTHER" id="PTHR43811:SF23">
    <property type="entry name" value="FKBP-TYPE 22 KDA PEPTIDYL-PROLYL CIS-TRANS ISOMERASE"/>
    <property type="match status" value="1"/>
</dbReference>
<evidence type="ECO:0000256" key="2">
    <source>
        <dbReference type="ARBA" id="ARBA00006577"/>
    </source>
</evidence>
<dbReference type="InterPro" id="IPR046357">
    <property type="entry name" value="PPIase_dom_sf"/>
</dbReference>
<dbReference type="InterPro" id="IPR000774">
    <property type="entry name" value="PPIase_FKBP_N"/>
</dbReference>
<feature type="domain" description="PPIase FKBP-type" evidence="8">
    <location>
        <begin position="119"/>
        <end position="205"/>
    </location>
</feature>
<dbReference type="Gene3D" id="1.10.287.460">
    <property type="entry name" value="Peptidyl-prolyl cis-trans isomerase, FKBP-type, N-terminal domain"/>
    <property type="match status" value="1"/>
</dbReference>
<sequence>MSNNYTTTPDIVSYGIGRQMGDQLASDPFEGLNPEAVSAGLLDSLGGTASPISQEQFQKAFTEIQEIMQAKEAERAKVAAAEGESFLAENAKKDGVVVLESGLQYEILVEGDGAKPSAESTVSTHYHGTLVDGTVFDSSVERGQPAQFPVNRVIAGWTEALQLMPTGSKWRLYIPQDLAYGAQGSGGRIPPYSALVFDVELLEIVA</sequence>
<dbReference type="RefSeq" id="WP_138564356.1">
    <property type="nucleotide sequence ID" value="NZ_CP040602.1"/>
</dbReference>
<evidence type="ECO:0000256" key="5">
    <source>
        <dbReference type="ARBA" id="ARBA00023235"/>
    </source>
</evidence>
<dbReference type="PANTHER" id="PTHR43811">
    <property type="entry name" value="FKBP-TYPE PEPTIDYL-PROLYL CIS-TRANS ISOMERASE FKPA"/>
    <property type="match status" value="1"/>
</dbReference>
<dbReference type="FunFam" id="3.10.50.40:FF:000045">
    <property type="entry name" value="Peptidyl-prolyl cis-trans isomerase"/>
    <property type="match status" value="1"/>
</dbReference>
<evidence type="ECO:0000256" key="7">
    <source>
        <dbReference type="RuleBase" id="RU003915"/>
    </source>
</evidence>
<dbReference type="Gene3D" id="3.10.50.40">
    <property type="match status" value="1"/>
</dbReference>
<protein>
    <recommendedName>
        <fullName evidence="7">Peptidyl-prolyl cis-trans isomerase</fullName>
        <ecNumber evidence="7">5.2.1.8</ecNumber>
    </recommendedName>
</protein>
<dbReference type="InterPro" id="IPR001179">
    <property type="entry name" value="PPIase_FKBP_dom"/>
</dbReference>
<dbReference type="OrthoDB" id="9814548at2"/>
<dbReference type="GO" id="GO:0003755">
    <property type="term" value="F:peptidyl-prolyl cis-trans isomerase activity"/>
    <property type="evidence" value="ECO:0007669"/>
    <property type="project" value="UniProtKB-UniRule"/>
</dbReference>
<keyword evidence="3" id="KW-0732">Signal</keyword>
<evidence type="ECO:0000256" key="3">
    <source>
        <dbReference type="ARBA" id="ARBA00022729"/>
    </source>
</evidence>
<evidence type="ECO:0000313" key="9">
    <source>
        <dbReference type="EMBL" id="QCU89719.1"/>
    </source>
</evidence>
<dbReference type="InterPro" id="IPR036944">
    <property type="entry name" value="PPIase_FKBP_N_sf"/>
</dbReference>
<evidence type="ECO:0000259" key="8">
    <source>
        <dbReference type="PROSITE" id="PS50059"/>
    </source>
</evidence>
<dbReference type="EMBL" id="CP040602">
    <property type="protein sequence ID" value="QCU89719.1"/>
    <property type="molecule type" value="Genomic_DNA"/>
</dbReference>
<dbReference type="KEGG" id="thig:FE785_03220"/>
<evidence type="ECO:0000256" key="1">
    <source>
        <dbReference type="ARBA" id="ARBA00000971"/>
    </source>
</evidence>
<comment type="similarity">
    <text evidence="2 7">Belongs to the FKBP-type PPIase family.</text>
</comment>
<dbReference type="AlphaFoldDB" id="A0A4P9K471"/>
<evidence type="ECO:0000313" key="10">
    <source>
        <dbReference type="Proteomes" id="UP000304864"/>
    </source>
</evidence>
<dbReference type="Pfam" id="PF01346">
    <property type="entry name" value="FKBP_N"/>
    <property type="match status" value="1"/>
</dbReference>
<keyword evidence="5 6" id="KW-0413">Isomerase</keyword>
<dbReference type="PROSITE" id="PS50059">
    <property type="entry name" value="FKBP_PPIASE"/>
    <property type="match status" value="1"/>
</dbReference>
<keyword evidence="4 6" id="KW-0697">Rotamase</keyword>